<protein>
    <recommendedName>
        <fullName evidence="6">3-isopropylmalate dehydratase</fullName>
        <ecNumber evidence="6">4.2.1.33</ecNumber>
    </recommendedName>
</protein>
<evidence type="ECO:0000256" key="4">
    <source>
        <dbReference type="ARBA" id="ARBA00009869"/>
    </source>
</evidence>
<reference evidence="9 10" key="1">
    <citation type="submission" date="2016-11" db="EMBL/GenBank/DDBJ databases">
        <title>Genomic analysis of Caldithrix abyssi and proposal of a novel bacterial phylum Caldithrichaeota.</title>
        <authorList>
            <person name="Kublanov I."/>
            <person name="Sigalova O."/>
            <person name="Gavrilov S."/>
            <person name="Lebedinsky A."/>
            <person name="Ivanova N."/>
            <person name="Daum C."/>
            <person name="Reddy T."/>
            <person name="Klenk H.P."/>
            <person name="Goker M."/>
            <person name="Reva O."/>
            <person name="Miroshnichenko M."/>
            <person name="Kyprides N."/>
            <person name="Woyke T."/>
            <person name="Gelfand M."/>
        </authorList>
    </citation>
    <scope>NUCLEOTIDE SEQUENCE [LARGE SCALE GENOMIC DNA]</scope>
    <source>
        <strain evidence="9 10">LF13</strain>
    </source>
</reference>
<dbReference type="InterPro" id="IPR011827">
    <property type="entry name" value="LeuD_type2/HacB/DmdB"/>
</dbReference>
<dbReference type="KEGG" id="caby:Cabys_3198"/>
<feature type="domain" description="Aconitase A/isopropylmalate dehydratase small subunit swivel" evidence="8">
    <location>
        <begin position="102"/>
        <end position="156"/>
    </location>
</feature>
<dbReference type="Proteomes" id="UP000183868">
    <property type="component" value="Chromosome"/>
</dbReference>
<dbReference type="InterPro" id="IPR050075">
    <property type="entry name" value="LeuD"/>
</dbReference>
<evidence type="ECO:0000256" key="7">
    <source>
        <dbReference type="ARBA" id="ARBA00023239"/>
    </source>
</evidence>
<dbReference type="CDD" id="cd01577">
    <property type="entry name" value="IPMI_Swivel"/>
    <property type="match status" value="1"/>
</dbReference>
<evidence type="ECO:0000313" key="10">
    <source>
        <dbReference type="Proteomes" id="UP000183868"/>
    </source>
</evidence>
<dbReference type="PANTHER" id="PTHR43345:SF2">
    <property type="entry name" value="3-ISOPROPYLMALATE DEHYDRATASE SMALL SUBUNIT 1"/>
    <property type="match status" value="1"/>
</dbReference>
<organism evidence="9 10">
    <name type="scientific">Caldithrix abyssi DSM 13497</name>
    <dbReference type="NCBI Taxonomy" id="880073"/>
    <lineage>
        <taxon>Bacteria</taxon>
        <taxon>Pseudomonadati</taxon>
        <taxon>Calditrichota</taxon>
        <taxon>Calditrichia</taxon>
        <taxon>Calditrichales</taxon>
        <taxon>Calditrichaceae</taxon>
        <taxon>Caldithrix</taxon>
    </lineage>
</organism>
<dbReference type="InterPro" id="IPR000573">
    <property type="entry name" value="AconitaseA/IPMdHydase_ssu_swvl"/>
</dbReference>
<dbReference type="SUPFAM" id="SSF52016">
    <property type="entry name" value="LeuD/IlvD-like"/>
    <property type="match status" value="1"/>
</dbReference>
<accession>A0A1J1CD78</accession>
<dbReference type="EC" id="4.2.1.33" evidence="6"/>
<comment type="catalytic activity">
    <reaction evidence="1">
        <text>(2R,3S)-3-isopropylmalate = (2S)-2-isopropylmalate</text>
        <dbReference type="Rhea" id="RHEA:32287"/>
        <dbReference type="ChEBI" id="CHEBI:1178"/>
        <dbReference type="ChEBI" id="CHEBI:35121"/>
        <dbReference type="EC" id="4.2.1.33"/>
    </reaction>
</comment>
<keyword evidence="7" id="KW-0456">Lyase</keyword>
<evidence type="ECO:0000256" key="2">
    <source>
        <dbReference type="ARBA" id="ARBA00002695"/>
    </source>
</evidence>
<comment type="pathway">
    <text evidence="3">Amino-acid biosynthesis; L-leucine biosynthesis; L-leucine from 3-methyl-2-oxobutanoate: step 2/4.</text>
</comment>
<comment type="subunit">
    <text evidence="5">Heterodimer of LeuC and LeuD.</text>
</comment>
<comment type="similarity">
    <text evidence="4">Belongs to the LeuD family. LeuD type 2 subfamily.</text>
</comment>
<dbReference type="AlphaFoldDB" id="A0A1J1CD78"/>
<evidence type="ECO:0000256" key="5">
    <source>
        <dbReference type="ARBA" id="ARBA00011271"/>
    </source>
</evidence>
<dbReference type="NCBIfam" id="TIGR02087">
    <property type="entry name" value="LEUD_arch"/>
    <property type="match status" value="1"/>
</dbReference>
<evidence type="ECO:0000256" key="1">
    <source>
        <dbReference type="ARBA" id="ARBA00000491"/>
    </source>
</evidence>
<evidence type="ECO:0000313" key="9">
    <source>
        <dbReference type="EMBL" id="APF19946.1"/>
    </source>
</evidence>
<dbReference type="InterPro" id="IPR015928">
    <property type="entry name" value="Aconitase/3IPM_dehydase_swvl"/>
</dbReference>
<dbReference type="InterPro" id="IPR033940">
    <property type="entry name" value="IPMI_Swivel"/>
</dbReference>
<comment type="function">
    <text evidence="2">Catalyzes the isomerization between 2-isopropylmalate and 3-isopropylmalate, via the formation of 2-isopropylmaleate.</text>
</comment>
<dbReference type="GO" id="GO:0003861">
    <property type="term" value="F:3-isopropylmalate dehydratase activity"/>
    <property type="evidence" value="ECO:0007669"/>
    <property type="project" value="UniProtKB-EC"/>
</dbReference>
<dbReference type="EMBL" id="CP018099">
    <property type="protein sequence ID" value="APF19946.1"/>
    <property type="molecule type" value="Genomic_DNA"/>
</dbReference>
<evidence type="ECO:0000256" key="3">
    <source>
        <dbReference type="ARBA" id="ARBA00004729"/>
    </source>
</evidence>
<proteinExistence type="inferred from homology"/>
<dbReference type="PANTHER" id="PTHR43345">
    <property type="entry name" value="3-ISOPROPYLMALATE DEHYDRATASE SMALL SUBUNIT 2-RELATED-RELATED"/>
    <property type="match status" value="1"/>
</dbReference>
<dbReference type="Gene3D" id="3.20.19.10">
    <property type="entry name" value="Aconitase, domain 4"/>
    <property type="match status" value="1"/>
</dbReference>
<name>A0A1J1CD78_CALAY</name>
<evidence type="ECO:0000259" key="8">
    <source>
        <dbReference type="Pfam" id="PF00694"/>
    </source>
</evidence>
<dbReference type="Pfam" id="PF00694">
    <property type="entry name" value="Aconitase_C"/>
    <property type="match status" value="1"/>
</dbReference>
<sequence>MMAADIQPFNHSTIQPFNYSTITPFNQTEKTMQKIIRGKVYVLGDNIDTDQIIPAEHLVYSLSDPKEARMYGHFALSGVPPEKAGLPQGRIPFIKGDDHKSEFTILVAGANFGCGSSREHAPFALQVAGVQAVVAESYARIFYRNSVDGGFLVPLESEGKINQHFETGEEVEVDIERQSITRLRDGQRFKLKHPGDVLPIIEAGGLFKYARKTGMIS</sequence>
<gene>
    <name evidence="9" type="ORF">Cabys_3198</name>
</gene>
<evidence type="ECO:0000256" key="6">
    <source>
        <dbReference type="ARBA" id="ARBA00011998"/>
    </source>
</evidence>